<evidence type="ECO:0000256" key="8">
    <source>
        <dbReference type="SAM" id="MobiDB-lite"/>
    </source>
</evidence>
<dbReference type="InterPro" id="IPR036322">
    <property type="entry name" value="WD40_repeat_dom_sf"/>
</dbReference>
<evidence type="ECO:0000256" key="5">
    <source>
        <dbReference type="ARBA" id="ARBA00023242"/>
    </source>
</evidence>
<dbReference type="SMART" id="SM00320">
    <property type="entry name" value="WD40"/>
    <property type="match status" value="5"/>
</dbReference>
<evidence type="ECO:0000256" key="4">
    <source>
        <dbReference type="ARBA" id="ARBA00022737"/>
    </source>
</evidence>
<evidence type="ECO:0000256" key="3">
    <source>
        <dbReference type="ARBA" id="ARBA00022574"/>
    </source>
</evidence>
<feature type="repeat" description="WD" evidence="7">
    <location>
        <begin position="601"/>
        <end position="629"/>
    </location>
</feature>
<dbReference type="AlphaFoldDB" id="A0A093VLL7"/>
<feature type="compositionally biased region" description="Acidic residues" evidence="8">
    <location>
        <begin position="234"/>
        <end position="243"/>
    </location>
</feature>
<dbReference type="PANTHER" id="PTHR18359:SF0">
    <property type="entry name" value="U3 SMALL NUCLEOLAR RNA-ASSOCIATED PROTEIN 18 HOMOLOG"/>
    <property type="match status" value="1"/>
</dbReference>
<evidence type="ECO:0000256" key="6">
    <source>
        <dbReference type="ARBA" id="ARBA00025767"/>
    </source>
</evidence>
<dbReference type="Gene3D" id="2.130.10.10">
    <property type="entry name" value="YVTN repeat-like/Quinoprotein amine dehydrogenase"/>
    <property type="match status" value="1"/>
</dbReference>
<protein>
    <submittedName>
        <fullName evidence="9">Putative U3 small nucleolar RNA-associated protein 18</fullName>
    </submittedName>
</protein>
<dbReference type="PROSITE" id="PS50294">
    <property type="entry name" value="WD_REPEATS_REGION"/>
    <property type="match status" value="1"/>
</dbReference>
<accession>A0A093VLL7</accession>
<keyword evidence="4" id="KW-0677">Repeat</keyword>
<feature type="region of interest" description="Disordered" evidence="8">
    <location>
        <begin position="1"/>
        <end position="63"/>
    </location>
</feature>
<dbReference type="GO" id="GO:0034388">
    <property type="term" value="C:Pwp2p-containing subcomplex of 90S preribosome"/>
    <property type="evidence" value="ECO:0007669"/>
    <property type="project" value="TreeGrafter"/>
</dbReference>
<feature type="compositionally biased region" description="Basic residues" evidence="8">
    <location>
        <begin position="212"/>
        <end position="221"/>
    </location>
</feature>
<dbReference type="SUPFAM" id="SSF50978">
    <property type="entry name" value="WD40 repeat-like"/>
    <property type="match status" value="1"/>
</dbReference>
<dbReference type="FunFam" id="2.130.10.10:FF:000549">
    <property type="entry name" value="Small nucleolar ribonucleoprotein complex subunit"/>
    <property type="match status" value="1"/>
</dbReference>
<keyword evidence="2" id="KW-0698">rRNA processing</keyword>
<evidence type="ECO:0000256" key="2">
    <source>
        <dbReference type="ARBA" id="ARBA00022552"/>
    </source>
</evidence>
<evidence type="ECO:0000256" key="1">
    <source>
        <dbReference type="ARBA" id="ARBA00004604"/>
    </source>
</evidence>
<dbReference type="PROSITE" id="PS50082">
    <property type="entry name" value="WD_REPEATS_2"/>
    <property type="match status" value="1"/>
</dbReference>
<feature type="compositionally biased region" description="Acidic residues" evidence="8">
    <location>
        <begin position="38"/>
        <end position="57"/>
    </location>
</feature>
<proteinExistence type="inferred from homology"/>
<dbReference type="InterPro" id="IPR045161">
    <property type="entry name" value="Utp18"/>
</dbReference>
<evidence type="ECO:0000256" key="7">
    <source>
        <dbReference type="PROSITE-ProRule" id="PRU00221"/>
    </source>
</evidence>
<keyword evidence="5" id="KW-0539">Nucleus</keyword>
<dbReference type="HOGENOM" id="CLU_011055_1_0_1"/>
<dbReference type="GO" id="GO:0006364">
    <property type="term" value="P:rRNA processing"/>
    <property type="evidence" value="ECO:0007669"/>
    <property type="project" value="UniProtKB-KW"/>
</dbReference>
<organism evidence="9">
    <name type="scientific">Talaromyces marneffei PM1</name>
    <dbReference type="NCBI Taxonomy" id="1077442"/>
    <lineage>
        <taxon>Eukaryota</taxon>
        <taxon>Fungi</taxon>
        <taxon>Dikarya</taxon>
        <taxon>Ascomycota</taxon>
        <taxon>Pezizomycotina</taxon>
        <taxon>Eurotiomycetes</taxon>
        <taxon>Eurotiomycetidae</taxon>
        <taxon>Eurotiales</taxon>
        <taxon>Trichocomaceae</taxon>
        <taxon>Talaromyces</taxon>
        <taxon>Talaromyces sect. Talaromyces</taxon>
    </lineage>
</organism>
<comment type="similarity">
    <text evidence="6">Belongs to the WD repeat UTP18 family.</text>
</comment>
<dbReference type="EMBL" id="JPOX01000001">
    <property type="protein sequence ID" value="KFX53447.1"/>
    <property type="molecule type" value="Genomic_DNA"/>
</dbReference>
<name>A0A093VLL7_TALMA</name>
<gene>
    <name evidence="9" type="ORF">GQ26_0012550</name>
</gene>
<dbReference type="InterPro" id="IPR001680">
    <property type="entry name" value="WD40_rpt"/>
</dbReference>
<dbReference type="PANTHER" id="PTHR18359">
    <property type="entry name" value="WD-REPEAT PROTEIN-RELATED"/>
    <property type="match status" value="1"/>
</dbReference>
<feature type="compositionally biased region" description="Basic and acidic residues" evidence="8">
    <location>
        <begin position="26"/>
        <end position="37"/>
    </location>
</feature>
<keyword evidence="3 7" id="KW-0853">WD repeat</keyword>
<reference evidence="9" key="1">
    <citation type="journal article" date="2014" name="PLoS Genet.">
        <title>Signature Gene Expression Reveals Novel Clues to the Molecular Mechanisms of Dimorphic Transition in Penicillium marneffei.</title>
        <authorList>
            <person name="Yang E."/>
            <person name="Wang G."/>
            <person name="Cai J."/>
            <person name="Woo P.C."/>
            <person name="Lau S.K."/>
            <person name="Yuen K.-Y."/>
            <person name="Chow W.-N."/>
            <person name="Lin X."/>
        </authorList>
    </citation>
    <scope>NUCLEOTIDE SEQUENCE [LARGE SCALE GENOMIC DNA]</scope>
    <source>
        <strain evidence="9">PM1</strain>
    </source>
</reference>
<sequence length="629" mass="69303">MVGAKQKVATATRTKYGGPSSTQASRQDHTMMDKDYTSSDEEMDEEDDIPEKDDVEERLEKLLFGDDEGFQAALKSHGHQGSTDLVLASDQEDGEGDEENEQDMDDVADADNRVYQLFFLDSGVPELQDAINQPDTMALELKGETSVVTQPTVWNDSDDERVSISLAGHSRLRKLRVAESEDVVNGTEYIRRLRTQYLRLHPTPDWANMELRKKRKTRKTNHGSSGSEVSSSEGEMDTDDDDEDISVKPLAKLLQGAGDLIKGSEESASGKRVKLRQEVIDIRRLKDVGGVQPSSIDSLSFHPHHSLLLSSGPASTIWLHHISPSAPTPSNLLTSLQIRKTPLYTSAFAAPSGNKIYASGRRRYFHVWDLESGRIEKINPTADRKEEQKSMERFKLSPCGRYIGLIGSARKGGGMINILDSTTAQWIAQARVDGLGGVADFAWWADGNGMVIASKNGEISEFDMRLRRVICRWTDAGAVGTTVIALGGSSGRPQLGGDRWVAVGSFSGIVNIYDRKPWQGAAAQAEQSKKHNIEDAIPSNPTPVRALEQLTTSITQIVFAPDGQFMVMASKWKRDALRLVHLPSCTVYRNWPTSNTPFGRITAVAISPQSNLLAVANEQGKIRLWEING</sequence>
<dbReference type="GO" id="GO:0032040">
    <property type="term" value="C:small-subunit processome"/>
    <property type="evidence" value="ECO:0007669"/>
    <property type="project" value="TreeGrafter"/>
</dbReference>
<dbReference type="InterPro" id="IPR015943">
    <property type="entry name" value="WD40/YVTN_repeat-like_dom_sf"/>
</dbReference>
<evidence type="ECO:0000313" key="9">
    <source>
        <dbReference type="EMBL" id="KFX53447.1"/>
    </source>
</evidence>
<feature type="compositionally biased region" description="Polar residues" evidence="8">
    <location>
        <begin position="9"/>
        <end position="25"/>
    </location>
</feature>
<comment type="caution">
    <text evidence="9">The sequence shown here is derived from an EMBL/GenBank/DDBJ whole genome shotgun (WGS) entry which is preliminary data.</text>
</comment>
<dbReference type="Pfam" id="PF00400">
    <property type="entry name" value="WD40"/>
    <property type="match status" value="1"/>
</dbReference>
<dbReference type="eggNOG" id="KOG2055">
    <property type="taxonomic scope" value="Eukaryota"/>
</dbReference>
<feature type="region of interest" description="Disordered" evidence="8">
    <location>
        <begin position="210"/>
        <end position="243"/>
    </location>
</feature>
<comment type="subcellular location">
    <subcellularLocation>
        <location evidence="1">Nucleus</location>
        <location evidence="1">Nucleolus</location>
    </subcellularLocation>
</comment>
<feature type="compositionally biased region" description="Low complexity" evidence="8">
    <location>
        <begin position="223"/>
        <end position="233"/>
    </location>
</feature>